<organism evidence="1">
    <name type="scientific">Anguilla anguilla</name>
    <name type="common">European freshwater eel</name>
    <name type="synonym">Muraena anguilla</name>
    <dbReference type="NCBI Taxonomy" id="7936"/>
    <lineage>
        <taxon>Eukaryota</taxon>
        <taxon>Metazoa</taxon>
        <taxon>Chordata</taxon>
        <taxon>Craniata</taxon>
        <taxon>Vertebrata</taxon>
        <taxon>Euteleostomi</taxon>
        <taxon>Actinopterygii</taxon>
        <taxon>Neopterygii</taxon>
        <taxon>Teleostei</taxon>
        <taxon>Anguilliformes</taxon>
        <taxon>Anguillidae</taxon>
        <taxon>Anguilla</taxon>
    </lineage>
</organism>
<reference evidence="1" key="2">
    <citation type="journal article" date="2015" name="Fish Shellfish Immunol.">
        <title>Early steps in the European eel (Anguilla anguilla)-Vibrio vulnificus interaction in the gills: Role of the RtxA13 toxin.</title>
        <authorList>
            <person name="Callol A."/>
            <person name="Pajuelo D."/>
            <person name="Ebbesson L."/>
            <person name="Teles M."/>
            <person name="MacKenzie S."/>
            <person name="Amaro C."/>
        </authorList>
    </citation>
    <scope>NUCLEOTIDE SEQUENCE</scope>
</reference>
<protein>
    <submittedName>
        <fullName evidence="1">Uncharacterized protein</fullName>
    </submittedName>
</protein>
<accession>A0A0E9WAB2</accession>
<dbReference type="AlphaFoldDB" id="A0A0E9WAB2"/>
<proteinExistence type="predicted"/>
<sequence length="38" mass="4253">MNMSSEGQVFDPWGQTAVLFLTTRGASLKRGVCLNWHN</sequence>
<dbReference type="EMBL" id="GBXM01021351">
    <property type="protein sequence ID" value="JAH87226.1"/>
    <property type="molecule type" value="Transcribed_RNA"/>
</dbReference>
<reference evidence="1" key="1">
    <citation type="submission" date="2014-11" db="EMBL/GenBank/DDBJ databases">
        <authorList>
            <person name="Amaro Gonzalez C."/>
        </authorList>
    </citation>
    <scope>NUCLEOTIDE SEQUENCE</scope>
</reference>
<evidence type="ECO:0000313" key="1">
    <source>
        <dbReference type="EMBL" id="JAH87226.1"/>
    </source>
</evidence>
<name>A0A0E9WAB2_ANGAN</name>